<sequence>MAATATPHEHSDAASISVNKFVDGAVAGNNRALSFFSRDLGQDIDLLLMFEPPAAGRLYVDLFPVCWKVLSLSAGGLSTASVEYTAASGFFVPQVESGNRVFASNSQPCETGQRCTLRINDNGNGNSITAPVPGVGGSMQCLNTTGRPASIGMGFFNTTGTKMEPALLWDNVANNSILSIQLTPRLKIYAVRDYKATELIRGDIESPLLFERNLIALPASTTWKVFIDEGTGEIKIEASN</sequence>
<evidence type="ECO:0000313" key="1">
    <source>
        <dbReference type="EMBL" id="KAG5163826.1"/>
    </source>
</evidence>
<name>A0A8H7XMB7_PSICU</name>
<reference evidence="1" key="1">
    <citation type="submission" date="2021-02" db="EMBL/GenBank/DDBJ databases">
        <title>Psilocybe cubensis genome.</title>
        <authorList>
            <person name="Mckernan K.J."/>
            <person name="Crawford S."/>
            <person name="Trippe A."/>
            <person name="Kane L.T."/>
            <person name="Mclaughlin S."/>
        </authorList>
    </citation>
    <scope>NUCLEOTIDE SEQUENCE [LARGE SCALE GENOMIC DNA]</scope>
    <source>
        <strain evidence="1">MGC-MH-2018</strain>
    </source>
</reference>
<dbReference type="EMBL" id="JAFIQS010000013">
    <property type="protein sequence ID" value="KAG5163826.1"/>
    <property type="molecule type" value="Genomic_DNA"/>
</dbReference>
<organism evidence="1">
    <name type="scientific">Psilocybe cubensis</name>
    <name type="common">Psychedelic mushroom</name>
    <name type="synonym">Stropharia cubensis</name>
    <dbReference type="NCBI Taxonomy" id="181762"/>
    <lineage>
        <taxon>Eukaryota</taxon>
        <taxon>Fungi</taxon>
        <taxon>Dikarya</taxon>
        <taxon>Basidiomycota</taxon>
        <taxon>Agaricomycotina</taxon>
        <taxon>Agaricomycetes</taxon>
        <taxon>Agaricomycetidae</taxon>
        <taxon>Agaricales</taxon>
        <taxon>Agaricineae</taxon>
        <taxon>Strophariaceae</taxon>
        <taxon>Psilocybe</taxon>
    </lineage>
</organism>
<gene>
    <name evidence="1" type="ORF">JR316_011017</name>
</gene>
<accession>A0A8H7XMB7</accession>
<dbReference type="OrthoDB" id="3165318at2759"/>
<proteinExistence type="predicted"/>
<comment type="caution">
    <text evidence="1">The sequence shown here is derived from an EMBL/GenBank/DDBJ whole genome shotgun (WGS) entry which is preliminary data.</text>
</comment>
<dbReference type="AlphaFoldDB" id="A0A8H7XMB7"/>
<protein>
    <submittedName>
        <fullName evidence="1">Uncharacterized protein</fullName>
    </submittedName>
</protein>